<dbReference type="Proteomes" id="UP000182517">
    <property type="component" value="Chromosome"/>
</dbReference>
<dbReference type="KEGG" id="pef:A7E78_02140"/>
<dbReference type="AlphaFoldDB" id="A0A1L3GLJ3"/>
<protein>
    <recommendedName>
        <fullName evidence="2">Mce/MlaD domain-containing protein</fullName>
    </recommendedName>
</protein>
<name>A0A1L3GLJ3_9BACT</name>
<evidence type="ECO:0000256" key="1">
    <source>
        <dbReference type="SAM" id="MobiDB-lite"/>
    </source>
</evidence>
<feature type="region of interest" description="Disordered" evidence="1">
    <location>
        <begin position="212"/>
        <end position="231"/>
    </location>
</feature>
<proteinExistence type="predicted"/>
<accession>A0A1L3GLJ3</accession>
<evidence type="ECO:0000259" key="2">
    <source>
        <dbReference type="Pfam" id="PF02470"/>
    </source>
</evidence>
<dbReference type="InterPro" id="IPR003399">
    <property type="entry name" value="Mce/MlaD"/>
</dbReference>
<feature type="compositionally biased region" description="Low complexity" evidence="1">
    <location>
        <begin position="219"/>
        <end position="231"/>
    </location>
</feature>
<gene>
    <name evidence="3" type="ORF">A7E78_02140</name>
</gene>
<reference evidence="3 4" key="1">
    <citation type="journal article" date="2017" name="Genome Announc.">
        <title>Complete Genome Sequences of Two Acetylene-Fermenting Pelobacter acetylenicus Strains.</title>
        <authorList>
            <person name="Sutton J.M."/>
            <person name="Baesman S.M."/>
            <person name="Fierst J.L."/>
            <person name="Poret-Peterson A.T."/>
            <person name="Oremland R.S."/>
            <person name="Dunlap D.S."/>
            <person name="Akob D.M."/>
        </authorList>
    </citation>
    <scope>NUCLEOTIDE SEQUENCE [LARGE SCALE GENOMIC DNA]</scope>
    <source>
        <strain evidence="3 4">SFB93</strain>
    </source>
</reference>
<dbReference type="OrthoDB" id="5431336at2"/>
<keyword evidence="4" id="KW-1185">Reference proteome</keyword>
<evidence type="ECO:0000313" key="4">
    <source>
        <dbReference type="Proteomes" id="UP000182517"/>
    </source>
</evidence>
<dbReference type="STRING" id="1842532.A7E78_02140"/>
<feature type="domain" description="Mce/MlaD" evidence="2">
    <location>
        <begin position="23"/>
        <end position="83"/>
    </location>
</feature>
<evidence type="ECO:0000313" key="3">
    <source>
        <dbReference type="EMBL" id="APG26761.1"/>
    </source>
</evidence>
<sequence>MLQTKVWLFLLVLLAMFGCVQGKRHLTVQFNATEGLRVDDPVVFQQNRIGTVHHIRYTDQGNYLVDILVEADFKNALTVDSQFYIDRDPAKPDGKALIVEQSRPGGILLADKALVVGAEKPSPWRQMLETLQEKTGDWEEQLERKLNELRRDYEDKSTEINRDVDAAIAELNRRLVELQEAMRQASSSEEMQALRRSAEEVLAELQQLLTELGVQQRSPAPKAAPEGAPAS</sequence>
<organism evidence="3 4">
    <name type="scientific">Syntrophotalea acetylenivorans</name>
    <dbReference type="NCBI Taxonomy" id="1842532"/>
    <lineage>
        <taxon>Bacteria</taxon>
        <taxon>Pseudomonadati</taxon>
        <taxon>Thermodesulfobacteriota</taxon>
        <taxon>Desulfuromonadia</taxon>
        <taxon>Desulfuromonadales</taxon>
        <taxon>Syntrophotaleaceae</taxon>
        <taxon>Syntrophotalea</taxon>
    </lineage>
</organism>
<dbReference type="RefSeq" id="WP_072282721.1">
    <property type="nucleotide sequence ID" value="NZ_CP015519.1"/>
</dbReference>
<dbReference type="PROSITE" id="PS51257">
    <property type="entry name" value="PROKAR_LIPOPROTEIN"/>
    <property type="match status" value="1"/>
</dbReference>
<dbReference type="EMBL" id="CP015519">
    <property type="protein sequence ID" value="APG26761.1"/>
    <property type="molecule type" value="Genomic_DNA"/>
</dbReference>
<dbReference type="Pfam" id="PF02470">
    <property type="entry name" value="MlaD"/>
    <property type="match status" value="1"/>
</dbReference>